<accession>A0ABR8EAX8</accession>
<protein>
    <recommendedName>
        <fullName evidence="3">Secreted protein</fullName>
    </recommendedName>
</protein>
<reference evidence="1 2" key="1">
    <citation type="journal article" date="2020" name="ISME J.">
        <title>Comparative genomics reveals insights into cyanobacterial evolution and habitat adaptation.</title>
        <authorList>
            <person name="Chen M.Y."/>
            <person name="Teng W.K."/>
            <person name="Zhao L."/>
            <person name="Hu C.X."/>
            <person name="Zhou Y.K."/>
            <person name="Han B.P."/>
            <person name="Song L.R."/>
            <person name="Shu W.S."/>
        </authorList>
    </citation>
    <scope>NUCLEOTIDE SEQUENCE [LARGE SCALE GENOMIC DNA]</scope>
    <source>
        <strain evidence="1 2">FACHB-1370</strain>
    </source>
</reference>
<evidence type="ECO:0000313" key="1">
    <source>
        <dbReference type="EMBL" id="MBD2543477.1"/>
    </source>
</evidence>
<sequence>MVDCCWLVVVCWWLVGLRNRVSYWRKTDNFDIHDRNPVSGLFLGLLWGLRNRVSVSSIKVNGGMLTRNPVSGV</sequence>
<dbReference type="EMBL" id="JACJSK010000007">
    <property type="protein sequence ID" value="MBD2543477.1"/>
    <property type="molecule type" value="Genomic_DNA"/>
</dbReference>
<name>A0ABR8EAX8_9CYAN</name>
<proteinExistence type="predicted"/>
<dbReference type="RefSeq" id="WP_190877639.1">
    <property type="nucleotide sequence ID" value="NZ_JACJSK010000007.1"/>
</dbReference>
<comment type="caution">
    <text evidence="1">The sequence shown here is derived from an EMBL/GenBank/DDBJ whole genome shotgun (WGS) entry which is preliminary data.</text>
</comment>
<dbReference type="Proteomes" id="UP000641954">
    <property type="component" value="Unassembled WGS sequence"/>
</dbReference>
<gene>
    <name evidence="1" type="ORF">H6G72_06340</name>
</gene>
<evidence type="ECO:0008006" key="3">
    <source>
        <dbReference type="Google" id="ProtNLM"/>
    </source>
</evidence>
<keyword evidence="2" id="KW-1185">Reference proteome</keyword>
<evidence type="ECO:0000313" key="2">
    <source>
        <dbReference type="Proteomes" id="UP000641954"/>
    </source>
</evidence>
<organism evidence="1 2">
    <name type="scientific">Planktothricoides raciborskii FACHB-1370</name>
    <dbReference type="NCBI Taxonomy" id="2949576"/>
    <lineage>
        <taxon>Bacteria</taxon>
        <taxon>Bacillati</taxon>
        <taxon>Cyanobacteriota</taxon>
        <taxon>Cyanophyceae</taxon>
        <taxon>Oscillatoriophycideae</taxon>
        <taxon>Oscillatoriales</taxon>
        <taxon>Oscillatoriaceae</taxon>
        <taxon>Planktothricoides</taxon>
    </lineage>
</organism>